<dbReference type="STRING" id="42673.A0A2K0W3B4"/>
<dbReference type="Gene3D" id="3.30.559.10">
    <property type="entry name" value="Chloramphenicol acetyltransferase-like domain"/>
    <property type="match status" value="1"/>
</dbReference>
<dbReference type="InterPro" id="IPR023213">
    <property type="entry name" value="CAT-like_dom_sf"/>
</dbReference>
<dbReference type="PANTHER" id="PTHR28037">
    <property type="entry name" value="ALCOHOL O-ACETYLTRANSFERASE 1-RELATED"/>
    <property type="match status" value="1"/>
</dbReference>
<evidence type="ECO:0008006" key="3">
    <source>
        <dbReference type="Google" id="ProtNLM"/>
    </source>
</evidence>
<dbReference type="SUPFAM" id="SSF52777">
    <property type="entry name" value="CoA-dependent acyltransferases"/>
    <property type="match status" value="1"/>
</dbReference>
<proteinExistence type="predicted"/>
<organism evidence="1 2">
    <name type="scientific">Gibberella nygamai</name>
    <name type="common">Bean root rot disease fungus</name>
    <name type="synonym">Fusarium nygamai</name>
    <dbReference type="NCBI Taxonomy" id="42673"/>
    <lineage>
        <taxon>Eukaryota</taxon>
        <taxon>Fungi</taxon>
        <taxon>Dikarya</taxon>
        <taxon>Ascomycota</taxon>
        <taxon>Pezizomycotina</taxon>
        <taxon>Sordariomycetes</taxon>
        <taxon>Hypocreomycetidae</taxon>
        <taxon>Hypocreales</taxon>
        <taxon>Nectriaceae</taxon>
        <taxon>Fusarium</taxon>
        <taxon>Fusarium fujikuroi species complex</taxon>
    </lineage>
</organism>
<dbReference type="InterPro" id="IPR010828">
    <property type="entry name" value="Atf2/Sli1-like"/>
</dbReference>
<evidence type="ECO:0000313" key="1">
    <source>
        <dbReference type="EMBL" id="PNP76773.1"/>
    </source>
</evidence>
<name>A0A2K0W3B4_GIBNY</name>
<dbReference type="OrthoDB" id="2150604at2759"/>
<dbReference type="PANTHER" id="PTHR28037:SF1">
    <property type="entry name" value="ALCOHOL O-ACETYLTRANSFERASE 1-RELATED"/>
    <property type="match status" value="1"/>
</dbReference>
<dbReference type="EMBL" id="MTQA01000139">
    <property type="protein sequence ID" value="PNP76773.1"/>
    <property type="molecule type" value="Genomic_DNA"/>
</dbReference>
<sequence>MDRKPPAAYTLVKGTGSLQRTWYLYHRLGIWSNILVSARYTCANGQELSQAAIIGALRLVVRAHPALWHVFVQKPSPHRGNHELHTARLPTIDLEKCIEVLDCDENNYEITSDDLERAHNEWWWADDEPDRPLWKLLVKGNNVIFVYHHSLGDGISGMVFHREFLASLNSPTAAKTMHMSRSDNLMYADENVQSPIEPEDVWEGKDSILELIWTQLVWLFVKLFYSNNRIYGDLPPSKPHLKSATAVARPEDRTVTRISSYRIPAEDMSKILTACRNHQTTFTPLLIIMFTIVLATEFYPNAKIGATRFNFDLRPSLPMSRVGGGTVHGTFVNAAGSWQLWHKLGPFRQVLVTKGDGKETSLDCHSVWELVKDYKKEMTHAISGKAIRNWIGVKRLGTDLENVVDNGFPSISLLLKPTFSVSNIGSFDNAKVEYDGKSTGLWRIDDMQFSAGAVNGNQGTHGAIFHVCGVKGGDTVITATYEDGIVPREMADEILERTVARMLEIV</sequence>
<evidence type="ECO:0000313" key="2">
    <source>
        <dbReference type="Proteomes" id="UP000236664"/>
    </source>
</evidence>
<dbReference type="GO" id="GO:0008080">
    <property type="term" value="F:N-acetyltransferase activity"/>
    <property type="evidence" value="ECO:0007669"/>
    <property type="project" value="TreeGrafter"/>
</dbReference>
<protein>
    <recommendedName>
        <fullName evidence="3">Alcohol acetyltransferase FCK4</fullName>
    </recommendedName>
</protein>
<comment type="caution">
    <text evidence="1">The sequence shown here is derived from an EMBL/GenBank/DDBJ whole genome shotgun (WGS) entry which is preliminary data.</text>
</comment>
<accession>A0A2K0W3B4</accession>
<keyword evidence="2" id="KW-1185">Reference proteome</keyword>
<reference evidence="1 2" key="1">
    <citation type="submission" date="2017-06" db="EMBL/GenBank/DDBJ databases">
        <title>Genome of Fusarium nygamai isolate CS10214.</title>
        <authorList>
            <person name="Gardiner D.M."/>
            <person name="Obanor F."/>
            <person name="Kazan K."/>
        </authorList>
    </citation>
    <scope>NUCLEOTIDE SEQUENCE [LARGE SCALE GENOMIC DNA]</scope>
    <source>
        <strain evidence="1 2">CS10214</strain>
    </source>
</reference>
<gene>
    <name evidence="1" type="ORF">FNYG_09876</name>
</gene>
<dbReference type="Pfam" id="PF07247">
    <property type="entry name" value="AATase"/>
    <property type="match status" value="1"/>
</dbReference>
<dbReference type="InterPro" id="IPR052058">
    <property type="entry name" value="Alcohol_O-acetyltransferase"/>
</dbReference>
<dbReference type="Proteomes" id="UP000236664">
    <property type="component" value="Unassembled WGS sequence"/>
</dbReference>
<dbReference type="AlphaFoldDB" id="A0A2K0W3B4"/>